<evidence type="ECO:0000313" key="5">
    <source>
        <dbReference type="EMBL" id="KAK4744183.1"/>
    </source>
</evidence>
<keyword evidence="2" id="KW-0808">Transferase</keyword>
<keyword evidence="6" id="KW-1185">Reference proteome</keyword>
<comment type="caution">
    <text evidence="5">The sequence shown here is derived from an EMBL/GenBank/DDBJ whole genome shotgun (WGS) entry which is preliminary data.</text>
</comment>
<dbReference type="Gene3D" id="3.30.40.10">
    <property type="entry name" value="Zinc/RING finger domain, C3HC4 (zinc finger)"/>
    <property type="match status" value="1"/>
</dbReference>
<dbReference type="AlphaFoldDB" id="A0AAN7GPL0"/>
<name>A0AAN7GPL0_9MYRT</name>
<protein>
    <recommendedName>
        <fullName evidence="4">U-box domain-containing protein</fullName>
    </recommendedName>
</protein>
<evidence type="ECO:0000256" key="3">
    <source>
        <dbReference type="ARBA" id="ARBA00022786"/>
    </source>
</evidence>
<comment type="pathway">
    <text evidence="1">Protein modification; protein ubiquitination.</text>
</comment>
<reference evidence="5 6" key="1">
    <citation type="journal article" date="2023" name="Hortic Res">
        <title>Pangenome of water caltrop reveals structural variations and asymmetric subgenome divergence after allopolyploidization.</title>
        <authorList>
            <person name="Zhang X."/>
            <person name="Chen Y."/>
            <person name="Wang L."/>
            <person name="Yuan Y."/>
            <person name="Fang M."/>
            <person name="Shi L."/>
            <person name="Lu R."/>
            <person name="Comes H.P."/>
            <person name="Ma Y."/>
            <person name="Chen Y."/>
            <person name="Huang G."/>
            <person name="Zhou Y."/>
            <person name="Zheng Z."/>
            <person name="Qiu Y."/>
        </authorList>
    </citation>
    <scope>NUCLEOTIDE SEQUENCE [LARGE SCALE GENOMIC DNA]</scope>
    <source>
        <tissue evidence="5">Roots</tissue>
    </source>
</reference>
<evidence type="ECO:0000256" key="2">
    <source>
        <dbReference type="ARBA" id="ARBA00022679"/>
    </source>
</evidence>
<dbReference type="Proteomes" id="UP001345219">
    <property type="component" value="Chromosome 9"/>
</dbReference>
<dbReference type="InterPro" id="IPR003613">
    <property type="entry name" value="Ubox_domain"/>
</dbReference>
<accession>A0AAN7GPL0</accession>
<dbReference type="SUPFAM" id="SSF57850">
    <property type="entry name" value="RING/U-box"/>
    <property type="match status" value="1"/>
</dbReference>
<dbReference type="GO" id="GO:0004842">
    <property type="term" value="F:ubiquitin-protein transferase activity"/>
    <property type="evidence" value="ECO:0007669"/>
    <property type="project" value="InterPro"/>
</dbReference>
<dbReference type="GO" id="GO:0016567">
    <property type="term" value="P:protein ubiquitination"/>
    <property type="evidence" value="ECO:0007669"/>
    <property type="project" value="InterPro"/>
</dbReference>
<gene>
    <name evidence="5" type="ORF">SAY87_010495</name>
</gene>
<feature type="domain" description="U-box" evidence="4">
    <location>
        <begin position="74"/>
        <end position="106"/>
    </location>
</feature>
<evidence type="ECO:0000259" key="4">
    <source>
        <dbReference type="Pfam" id="PF04564"/>
    </source>
</evidence>
<dbReference type="InterPro" id="IPR013083">
    <property type="entry name" value="Znf_RING/FYVE/PHD"/>
</dbReference>
<sequence>MDSEASSSVDEVKVELEKITKIIIGEPNYKISQDDLQIELVGSYAGSTYCSRWIHLRRGGYKTMVGVRSHSFTHNQSPTTNLPLAHPNLIPNRALRSSIQEWLQRHGV</sequence>
<keyword evidence="3" id="KW-0833">Ubl conjugation pathway</keyword>
<dbReference type="EMBL" id="JAXIOK010000022">
    <property type="protein sequence ID" value="KAK4744183.1"/>
    <property type="molecule type" value="Genomic_DNA"/>
</dbReference>
<organism evidence="5 6">
    <name type="scientific">Trapa incisa</name>
    <dbReference type="NCBI Taxonomy" id="236973"/>
    <lineage>
        <taxon>Eukaryota</taxon>
        <taxon>Viridiplantae</taxon>
        <taxon>Streptophyta</taxon>
        <taxon>Embryophyta</taxon>
        <taxon>Tracheophyta</taxon>
        <taxon>Spermatophyta</taxon>
        <taxon>Magnoliopsida</taxon>
        <taxon>eudicotyledons</taxon>
        <taxon>Gunneridae</taxon>
        <taxon>Pentapetalae</taxon>
        <taxon>rosids</taxon>
        <taxon>malvids</taxon>
        <taxon>Myrtales</taxon>
        <taxon>Lythraceae</taxon>
        <taxon>Trapa</taxon>
    </lineage>
</organism>
<proteinExistence type="predicted"/>
<evidence type="ECO:0000256" key="1">
    <source>
        <dbReference type="ARBA" id="ARBA00004906"/>
    </source>
</evidence>
<evidence type="ECO:0000313" key="6">
    <source>
        <dbReference type="Proteomes" id="UP001345219"/>
    </source>
</evidence>
<dbReference type="Pfam" id="PF04564">
    <property type="entry name" value="U-box"/>
    <property type="match status" value="1"/>
</dbReference>